<feature type="domain" description="CRISPR type III-associated protein" evidence="2">
    <location>
        <begin position="10"/>
        <end position="283"/>
    </location>
</feature>
<dbReference type="InterPro" id="IPR013410">
    <property type="entry name" value="CRISPR-assoc_RAMP_Cmr4"/>
</dbReference>
<dbReference type="NCBIfam" id="TIGR02580">
    <property type="entry name" value="cas_RAMP_Cmr4"/>
    <property type="match status" value="1"/>
</dbReference>
<protein>
    <submittedName>
        <fullName evidence="3">Type III-B CRISPR module RAMP protein Cmr4</fullName>
    </submittedName>
</protein>
<keyword evidence="1" id="KW-0051">Antiviral defense</keyword>
<name>A0ABR8YMU3_9CLOT</name>
<organism evidence="3 4">
    <name type="scientific">Clostridium faecium</name>
    <dbReference type="NCBI Taxonomy" id="2762223"/>
    <lineage>
        <taxon>Bacteria</taxon>
        <taxon>Bacillati</taxon>
        <taxon>Bacillota</taxon>
        <taxon>Clostridia</taxon>
        <taxon>Eubacteriales</taxon>
        <taxon>Clostridiaceae</taxon>
        <taxon>Clostridium</taxon>
    </lineage>
</organism>
<dbReference type="Pfam" id="PF03787">
    <property type="entry name" value="RAMPs"/>
    <property type="match status" value="1"/>
</dbReference>
<evidence type="ECO:0000256" key="1">
    <source>
        <dbReference type="ARBA" id="ARBA00023118"/>
    </source>
</evidence>
<evidence type="ECO:0000313" key="4">
    <source>
        <dbReference type="Proteomes" id="UP000627166"/>
    </source>
</evidence>
<dbReference type="Proteomes" id="UP000627166">
    <property type="component" value="Unassembled WGS sequence"/>
</dbReference>
<comment type="caution">
    <text evidence="3">The sequence shown here is derived from an EMBL/GenBank/DDBJ whole genome shotgun (WGS) entry which is preliminary data.</text>
</comment>
<gene>
    <name evidence="3" type="primary">cmr4</name>
    <name evidence="3" type="ORF">H9637_00645</name>
</gene>
<evidence type="ECO:0000259" key="2">
    <source>
        <dbReference type="Pfam" id="PF03787"/>
    </source>
</evidence>
<accession>A0ABR8YMU3</accession>
<dbReference type="InterPro" id="IPR005537">
    <property type="entry name" value="RAMP_III_fam"/>
</dbReference>
<dbReference type="PANTHER" id="PTHR36700:SF1">
    <property type="entry name" value="CRISPR SYSTEM CMR SUBUNIT CMR4"/>
    <property type="match status" value="1"/>
</dbReference>
<dbReference type="EMBL" id="JACSQB010000006">
    <property type="protein sequence ID" value="MBD8045562.1"/>
    <property type="molecule type" value="Genomic_DNA"/>
</dbReference>
<dbReference type="PANTHER" id="PTHR36700">
    <property type="entry name" value="CRISPR SYSTEM CMR SUBUNIT CMR4"/>
    <property type="match status" value="1"/>
</dbReference>
<sequence>MFKGVNKILIKAITPIHAGVGRALGLIDMPIQKEKHTGIPKIEGSTMKGSMRESYRLKKYKEKNNEDIVRKEVDKLFGPEDGHESAGIIGFTDAKLLFYPVITLDGIFAYVTCPYLLNRYLEDKALINNTEFNKKFKDLLEGECEILNNKCENVKNEIILDEYCFQETDKSNKVYDDIELREFNLDSEKQVVVISDNDFIEIISLCKEIVTRNKINPETGVVDKDAGSLFTEEYLPAESILYALVLQNGIEDNKNLYDTYIENDLPNYAQIGGNATIGKGIVRITKLTEFSNSQGGESNVSNN</sequence>
<evidence type="ECO:0000313" key="3">
    <source>
        <dbReference type="EMBL" id="MBD8045562.1"/>
    </source>
</evidence>
<proteinExistence type="predicted"/>
<reference evidence="3 4" key="1">
    <citation type="submission" date="2020-08" db="EMBL/GenBank/DDBJ databases">
        <title>A Genomic Blueprint of the Chicken Gut Microbiome.</title>
        <authorList>
            <person name="Gilroy R."/>
            <person name="Ravi A."/>
            <person name="Getino M."/>
            <person name="Pursley I."/>
            <person name="Horton D.L."/>
            <person name="Alikhan N.-F."/>
            <person name="Baker D."/>
            <person name="Gharbi K."/>
            <person name="Hall N."/>
            <person name="Watson M."/>
            <person name="Adriaenssens E.M."/>
            <person name="Foster-Nyarko E."/>
            <person name="Jarju S."/>
            <person name="Secka A."/>
            <person name="Antonio M."/>
            <person name="Oren A."/>
            <person name="Chaudhuri R."/>
            <person name="La Ragione R.M."/>
            <person name="Hildebrand F."/>
            <person name="Pallen M.J."/>
        </authorList>
    </citation>
    <scope>NUCLEOTIDE SEQUENCE [LARGE SCALE GENOMIC DNA]</scope>
    <source>
        <strain evidence="3 4">N37</strain>
    </source>
</reference>
<keyword evidence="4" id="KW-1185">Reference proteome</keyword>
<dbReference type="RefSeq" id="WP_191738466.1">
    <property type="nucleotide sequence ID" value="NZ_JACSQB010000006.1"/>
</dbReference>